<name>A0A8C3PQW9_9CHAR</name>
<dbReference type="InterPro" id="IPR056887">
    <property type="entry name" value="SYNE1/2_dom"/>
</dbReference>
<evidence type="ECO:0000256" key="4">
    <source>
        <dbReference type="ARBA" id="ARBA00022490"/>
    </source>
</evidence>
<evidence type="ECO:0000256" key="2">
    <source>
        <dbReference type="ARBA" id="ARBA00004605"/>
    </source>
</evidence>
<dbReference type="GO" id="GO:0005640">
    <property type="term" value="C:nuclear outer membrane"/>
    <property type="evidence" value="ECO:0007669"/>
    <property type="project" value="UniProtKB-SubCell"/>
</dbReference>
<evidence type="ECO:0000256" key="10">
    <source>
        <dbReference type="ARBA" id="ARBA00023136"/>
    </source>
</evidence>
<proteinExistence type="inferred from homology"/>
<feature type="coiled-coil region" evidence="16">
    <location>
        <begin position="1782"/>
        <end position="1819"/>
    </location>
</feature>
<reference evidence="20" key="1">
    <citation type="submission" date="2025-08" db="UniProtKB">
        <authorList>
            <consortium name="Ensembl"/>
        </authorList>
    </citation>
    <scope>IDENTIFICATION</scope>
</reference>
<organism evidence="20 21">
    <name type="scientific">Calidris pygmaea</name>
    <name type="common">Spoon-billed sandpiper</name>
    <dbReference type="NCBI Taxonomy" id="425635"/>
    <lineage>
        <taxon>Eukaryota</taxon>
        <taxon>Metazoa</taxon>
        <taxon>Chordata</taxon>
        <taxon>Craniata</taxon>
        <taxon>Vertebrata</taxon>
        <taxon>Euteleostomi</taxon>
        <taxon>Archelosauria</taxon>
        <taxon>Archosauria</taxon>
        <taxon>Dinosauria</taxon>
        <taxon>Saurischia</taxon>
        <taxon>Theropoda</taxon>
        <taxon>Coelurosauria</taxon>
        <taxon>Aves</taxon>
        <taxon>Neognathae</taxon>
        <taxon>Neoaves</taxon>
        <taxon>Charadriiformes</taxon>
        <taxon>Scolopacidae</taxon>
        <taxon>Calidris</taxon>
    </lineage>
</organism>
<dbReference type="FunFam" id="1.20.58.60:FF:000041">
    <property type="entry name" value="Nesprin-1 isoform 1"/>
    <property type="match status" value="1"/>
</dbReference>
<evidence type="ECO:0000256" key="5">
    <source>
        <dbReference type="ARBA" id="ARBA00022553"/>
    </source>
</evidence>
<evidence type="ECO:0000256" key="1">
    <source>
        <dbReference type="ARBA" id="ARBA00004245"/>
    </source>
</evidence>
<dbReference type="PANTHER" id="PTHR14514">
    <property type="entry name" value="PKA ANCHORING PROTEIN"/>
    <property type="match status" value="1"/>
</dbReference>
<dbReference type="Pfam" id="PF10541">
    <property type="entry name" value="KASH"/>
    <property type="match status" value="1"/>
</dbReference>
<sequence length="3206" mass="370729">TKDKVCGNLNNLEKMLSQSLSQIPMSYKEALEHLEESKNLVSNIDSAEDDLVKLRQVSGELRRLRKGSDKALGRIVTVLWENWLGLLEAAKGLEINCEELKQEWKFINEELERETIILDKLQEEQPESLKEKEKATREELLELLDFVNSFEENINQQQLLLLLLLHRIRNILNTPENTEAEAALPALCEIKAMQDRCKKLYEKAQDHKDSVQAEIRERNEITEEISAVTNALQNAASALSQDATGKAGQLEEVQSVVGKESQTLKDIMEKLRIKYSEMYTIVPAEIETQLEDCKKVLQDLEEKVSFEILQSSPQYVLKRKAETIDNGLRAIEKMLQQKSENIAKAKEVQKQIWDMLDLWHYKLNELDAEVHDIVEQDSCHAQELMDILVTPLQQYQQVSQLAERRTAILNKAANKMEEYDELLKNVKVWIENTNCLLGAHPQNDSAKSLRKHTDDLQMALEDSEQKQNLLHSVYLELEELTPVFETDSVMQQLNEIADQVATLQHEIAEVLPQIQQVADELDAIESHVKALEKDIAKMKTILSSEDLLEFSPKDQLKHGQVILDHVGPMQKTIVHIQSYEETLHLPGVEMQPFPVFQRARQLLREMKKLEKITKEQNDLLEVIDIFIIFFLLSPKPPLFHYNFDQIIKLCQRKEDILTGMKNSMSELHQRLQQEVPESGDEPTASVLAQSDLIGTDVSGQQVSGALHCDHLPESQRRKVNSPSSSRRSTVDGGRPEPETILQACQAQVAELEECLDKTKVSLGSDPQTPKMQQMVEQKLADCEVVLSEIEQNVLSLWKDCGGSTQYQQETEALSLKLKEVKCNLEKVQAMLQDRYSEEQHNHQINTVHTTDFTVHAVLCAQDLKAKAAEQKSLMDFIELCVEKMQPQFEDSMTQKLESSNGESDPKSKQADLALTPKDQTGNKWQYLQEELSSKMKSPLCQLVEPQVRLYSVKHFFCRHAGTPTVEELKTFTVQLGDLSQEANAVHAQDNVAEEVSSNLDRKLFELLLAISRCLNNMEEMLNTSVLSTEEAAVQQALYETLSVELQKLHADLSDRKDDLLKSISCAGGSTDVFCECFNNLQARLEQTQAATASRSSSVKAGLDHNSNYQNETRRLYDELTEKKAALQQCLNGIRGHNISEQLQKTDACALELQNFENQVARLRGHGERFQLPVTLIHEAYKLEADGYFDVLDDMWGILKAKYAELHSPSISESQYEDLLHGFAELVAIGREKIAQDPKQLTKSRAALQSYLENHKDFFHNLMTRMAFMQVFSEKVTPCILQKREEFWKELVNEVKLLEQKACQYGIHLENLLKEWTEFDDEYGVFNKELEALASTLPSVNLVEETEERLMERIALLQQIKSSVDEKHTRLYQMVKEGKKLLPVVSCPEIRSQIRKLEEQWLSLNKKVGHELHRLQTLLRLLVSYNRDSEELMKWLDSAQQRMNFWKEQSLNVSQDLPTIRDNINSLFAFSKEADEKSSLKSSVVSTANQLFHVKQADTAALRSSLAKFEQKWGELITQLPAIQEKLHQLQMEKLSSREAIAELMTWLDHVEQQQGHEEPLNSQSSAAQVRSLLQSCKECKMEMNFKQWMVDFVNQSLLQMSTCDVESKRYERTEFAECLGEMNLRWHRLQASLNRKIQDLEQLLEDITEKENKAQTLRSWLEAQSGRLRSLQTPASLISAQNTLDDCKELENQLATKSKILDELKQSLALNGSTEQTPEAVSLRAAELLTKVVRLQVAQLKTSMQSILEQWRVYDEAYAEVSLMTTRYLYCADQCKRSAVSLEALENQVKTLQSLQDELENAEESWAKLQTAASNLKNNCSPSFAKIIEQECTEAHTRWNSVNEDITDQLRAQQATLQLWERFNTLCTEAAVTLEQHKEQCTQLLDAHVPEDNMVETLEQRIQDIKVHEYVFGTWSKRIYFEKQIKRTSPSPLIPQIQSVESIKSVDILLEKLQPLDRVFYLDKMLQGKLDELELFRSITFRCFPLKRILHFFEMKERQWFLQLIFFFFYFQNHTLELAALSPSVESLNEASIKLPLSDFTLKKMQSLTRQWSQKTATALERCSALEGTQNDEKKFFQKCESWMKFLEKMKETLKTNIPGRFEELQEQQRVYEVKLTLKMEFISKFTLLKEQWQNVIRMVQQKKKDIDGLVSQWQLFRSSLQSLSRFLADTNNFITVVKSKDCCSPYQLRNLIHDVKQSWDCYEKQTKELASRLRELKEKVKDPLPVEHEELYKVKEHIKELEQSLADWARDMKDVRDMKAWLAYGILAEDVMVVEEQAEHLHKQWEELCLRVSQRKQEIEDRLNAWIVFNEKNKELCSWLVQMESKVLQTADVSIEDMIDKLQKDYMEEINLFSENKLHLKQMGDELIKASNRSRVAEIDDKLNKINDRWQHLFDVIGARVKKLKETLSFIQLLDKNMSNLRTWLAQIESELSKPVVYDVCDDQEIQKRLAEQQDLQRDIEQHTAGVESVFNICEVLLHDSDACANETECDSIQQTTRSLDRQWRNICAMSMERRMKIEETWRLWQKFLDDYSSFEDWLKSSEWIAAKPFSSEVLYTHAKEELKKFEAFQLHVHERLTQLELINKQYRRLARENRTDSASKLKQMVHEGNQRWDNLQKRVAAILRRLKHFTNRRDEFEGTRESILVWLTEMDLQLTNVEHFSKSNFDDKMRQLNGFQQEITLNTNKIDQLIVFGEQLIQKSEPLDATVIEGELQELHRYCQEVFGRVARFHQRLTARHPGSDDEEETSESETDPEDSREIQNDPWHKKAISEGHSSPQSLCHLMPPTQGHERSGCETPISVDSIPLEWDHTGDVGGSSSHEDEDEATYYSALSDVEITENPEAYLKMTTKTLKASSGKSVSEAHPWRSPDSPLCRKHRYNQAEVVGNVLSGPETSTPYKPDYVSWRLCIIDRWELIQAQDLRNKPRMKQKLQPWQQLNSDLSDLSAWLDKTEEELEELRKVKPTSVQALEEKVQKLKFKQVQPVSSRELCFICSCNSHSYVLRVLRQVELFFPSFSFYENILKVESNSLLHCFLFVCSKQLEKELLKQQPKVNSLQELTGYLLLKSDGDYIEAGEKVHVIGCKLKQLNKQVSHDLKTIQGNLVTCLLLPDDLDSGVYNPVVVKSSPAVKKATESHPQPVQAIPRSPSFFYRVLRAALPLQLFFLLLLLLACMVPFSEEDYSCTRRNNFAHSFHPMLRYINGPPPT</sequence>
<evidence type="ECO:0000256" key="14">
    <source>
        <dbReference type="ARBA" id="ARBA00023242"/>
    </source>
</evidence>
<feature type="transmembrane region" description="Helical" evidence="18">
    <location>
        <begin position="3156"/>
        <end position="3176"/>
    </location>
</feature>
<feature type="topological domain" description="Perinuclear space" evidence="15">
    <location>
        <begin position="3177"/>
        <end position="3206"/>
    </location>
</feature>
<dbReference type="InterPro" id="IPR012315">
    <property type="entry name" value="KASH"/>
</dbReference>
<feature type="topological domain" description="Cytoplasmic" evidence="15">
    <location>
        <begin position="1"/>
        <end position="3155"/>
    </location>
</feature>
<accession>A0A8C3PQW9</accession>
<evidence type="ECO:0000313" key="20">
    <source>
        <dbReference type="Ensembl" id="ENSCPGP00000020459.1"/>
    </source>
</evidence>
<evidence type="ECO:0000256" key="17">
    <source>
        <dbReference type="SAM" id="MobiDB-lite"/>
    </source>
</evidence>
<feature type="region of interest" description="Disordered" evidence="17">
    <location>
        <begin position="2736"/>
        <end position="2799"/>
    </location>
</feature>
<evidence type="ECO:0000313" key="21">
    <source>
        <dbReference type="Proteomes" id="UP000694419"/>
    </source>
</evidence>
<feature type="coiled-coil region" evidence="16">
    <location>
        <begin position="514"/>
        <end position="541"/>
    </location>
</feature>
<dbReference type="FunFam" id="1.20.58.60:FF:000112">
    <property type="entry name" value="nesprin-1 isoform X4"/>
    <property type="match status" value="1"/>
</dbReference>
<dbReference type="FunFam" id="1.20.58.60:FF:000115">
    <property type="entry name" value="nesprin-2 isoform X2"/>
    <property type="match status" value="1"/>
</dbReference>
<dbReference type="GO" id="GO:0005856">
    <property type="term" value="C:cytoskeleton"/>
    <property type="evidence" value="ECO:0007669"/>
    <property type="project" value="UniProtKB-SubCell"/>
</dbReference>
<evidence type="ECO:0000256" key="16">
    <source>
        <dbReference type="SAM" id="Coils"/>
    </source>
</evidence>
<keyword evidence="6 15" id="KW-0812">Transmembrane</keyword>
<dbReference type="Proteomes" id="UP000694419">
    <property type="component" value="Unplaced"/>
</dbReference>
<dbReference type="GO" id="GO:0003779">
    <property type="term" value="F:actin binding"/>
    <property type="evidence" value="ECO:0007669"/>
    <property type="project" value="UniProtKB-KW"/>
</dbReference>
<feature type="coiled-coil region" evidence="16">
    <location>
        <begin position="1630"/>
        <end position="1657"/>
    </location>
</feature>
<feature type="coiled-coil region" evidence="16">
    <location>
        <begin position="2200"/>
        <end position="2259"/>
    </location>
</feature>
<keyword evidence="8 18" id="KW-1133">Transmembrane helix</keyword>
<dbReference type="Gene3D" id="1.20.58.60">
    <property type="match status" value="7"/>
</dbReference>
<dbReference type="SMART" id="SM01249">
    <property type="entry name" value="KASH"/>
    <property type="match status" value="1"/>
</dbReference>
<feature type="region of interest" description="Disordered" evidence="17">
    <location>
        <begin position="890"/>
        <end position="915"/>
    </location>
</feature>
<dbReference type="FunFam" id="1.20.58.60:FF:000073">
    <property type="entry name" value="Nesprin-1 isoform 1"/>
    <property type="match status" value="1"/>
</dbReference>
<evidence type="ECO:0000259" key="19">
    <source>
        <dbReference type="PROSITE" id="PS51049"/>
    </source>
</evidence>
<feature type="coiled-coil region" evidence="16">
    <location>
        <begin position="190"/>
        <end position="224"/>
    </location>
</feature>
<evidence type="ECO:0000256" key="13">
    <source>
        <dbReference type="ARBA" id="ARBA00023212"/>
    </source>
</evidence>
<dbReference type="SMART" id="SM00150">
    <property type="entry name" value="SPEC"/>
    <property type="match status" value="9"/>
</dbReference>
<evidence type="ECO:0000256" key="12">
    <source>
        <dbReference type="ARBA" id="ARBA00023203"/>
    </source>
</evidence>
<dbReference type="SUPFAM" id="SSF46966">
    <property type="entry name" value="Spectrin repeat"/>
    <property type="match status" value="12"/>
</dbReference>
<feature type="region of interest" description="Disordered" evidence="17">
    <location>
        <begin position="709"/>
        <end position="736"/>
    </location>
</feature>
<keyword evidence="4" id="KW-0963">Cytoplasm</keyword>
<keyword evidence="21" id="KW-1185">Reference proteome</keyword>
<evidence type="ECO:0000256" key="3">
    <source>
        <dbReference type="ARBA" id="ARBA00008619"/>
    </source>
</evidence>
<evidence type="ECO:0000256" key="15">
    <source>
        <dbReference type="PROSITE-ProRule" id="PRU00385"/>
    </source>
</evidence>
<dbReference type="Ensembl" id="ENSCPGT00000022421.1">
    <property type="protein sequence ID" value="ENSCPGP00000020459.1"/>
    <property type="gene ID" value="ENSCPGG00000012296.1"/>
</dbReference>
<feature type="coiled-coil region" evidence="16">
    <location>
        <begin position="90"/>
        <end position="138"/>
    </location>
</feature>
<feature type="domain" description="KASH" evidence="19">
    <location>
        <begin position="3147"/>
        <end position="3206"/>
    </location>
</feature>
<dbReference type="PANTHER" id="PTHR14514:SF4">
    <property type="entry name" value="NESPRIN-2"/>
    <property type="match status" value="1"/>
</dbReference>
<reference evidence="20" key="2">
    <citation type="submission" date="2025-09" db="UniProtKB">
        <authorList>
            <consortium name="Ensembl"/>
        </authorList>
    </citation>
    <scope>IDENTIFICATION</scope>
</reference>
<keyword evidence="14" id="KW-0539">Nucleus</keyword>
<evidence type="ECO:0000256" key="11">
    <source>
        <dbReference type="ARBA" id="ARBA00023157"/>
    </source>
</evidence>
<feature type="compositionally biased region" description="Basic and acidic residues" evidence="17">
    <location>
        <begin position="2756"/>
        <end position="2772"/>
    </location>
</feature>
<evidence type="ECO:0000256" key="6">
    <source>
        <dbReference type="ARBA" id="ARBA00022692"/>
    </source>
</evidence>
<keyword evidence="12" id="KW-0009">Actin-binding</keyword>
<dbReference type="InterPro" id="IPR018159">
    <property type="entry name" value="Spectrin/alpha-actinin"/>
</dbReference>
<protein>
    <submittedName>
        <fullName evidence="20">Spectrin repeat containing nuclear envelope protein 2</fullName>
    </submittedName>
</protein>
<keyword evidence="11" id="KW-1015">Disulfide bond</keyword>
<evidence type="ECO:0000256" key="8">
    <source>
        <dbReference type="ARBA" id="ARBA00022989"/>
    </source>
</evidence>
<evidence type="ECO:0000256" key="9">
    <source>
        <dbReference type="ARBA" id="ARBA00023054"/>
    </source>
</evidence>
<dbReference type="CDD" id="cd00176">
    <property type="entry name" value="SPEC"/>
    <property type="match status" value="4"/>
</dbReference>
<dbReference type="Pfam" id="PF25035">
    <property type="entry name" value="SYNE1"/>
    <property type="match status" value="1"/>
</dbReference>
<feature type="compositionally biased region" description="Polar residues" evidence="17">
    <location>
        <begin position="890"/>
        <end position="902"/>
    </location>
</feature>
<keyword evidence="9 16" id="KW-0175">Coiled coil</keyword>
<evidence type="ECO:0000256" key="18">
    <source>
        <dbReference type="SAM" id="Phobius"/>
    </source>
</evidence>
<comment type="similarity">
    <text evidence="3">Belongs to the nesprin family.</text>
</comment>
<keyword evidence="10 15" id="KW-0472">Membrane</keyword>
<evidence type="ECO:0000256" key="7">
    <source>
        <dbReference type="ARBA" id="ARBA00022737"/>
    </source>
</evidence>
<keyword evidence="13" id="KW-0206">Cytoskeleton</keyword>
<keyword evidence="7" id="KW-0677">Repeat</keyword>
<comment type="subcellular location">
    <subcellularLocation>
        <location evidence="1">Cytoplasm</location>
        <location evidence="1">Cytoskeleton</location>
    </subcellularLocation>
    <subcellularLocation>
        <location evidence="2">Nucleus outer membrane</location>
        <topology evidence="2">Single-pass type IV membrane protein</topology>
        <orientation evidence="2">Cytoplasmic side</orientation>
    </subcellularLocation>
</comment>
<dbReference type="PROSITE" id="PS51049">
    <property type="entry name" value="KASH"/>
    <property type="match status" value="1"/>
</dbReference>
<dbReference type="Pfam" id="PF00435">
    <property type="entry name" value="Spectrin"/>
    <property type="match status" value="2"/>
</dbReference>
<keyword evidence="5" id="KW-0597">Phosphoprotein</keyword>
<feature type="compositionally biased region" description="Acidic residues" evidence="17">
    <location>
        <begin position="2743"/>
        <end position="2755"/>
    </location>
</feature>
<dbReference type="InterPro" id="IPR002017">
    <property type="entry name" value="Spectrin_repeat"/>
</dbReference>